<comment type="caution">
    <text evidence="2">The sequence shown here is derived from an EMBL/GenBank/DDBJ whole genome shotgun (WGS) entry which is preliminary data.</text>
</comment>
<sequence>MLSDEALAAKFDDLFERGRRAVLTGTHQIDVPPTDDGRWGISVVLRPDPRSASRLAQVTGELMERAGRRHWPTGSVNSVHFTVRALEPYRAVVPVDDERVARYRAALSAAAARSHPMELRLRGGKIQRPADGAGATGRRGVRRRLPEP</sequence>
<evidence type="ECO:0008006" key="4">
    <source>
        <dbReference type="Google" id="ProtNLM"/>
    </source>
</evidence>
<name>A0ABP5EZK7_9ACTN</name>
<protein>
    <recommendedName>
        <fullName evidence="4">2'-5' RNA ligase</fullName>
    </recommendedName>
</protein>
<evidence type="ECO:0000313" key="3">
    <source>
        <dbReference type="Proteomes" id="UP001500751"/>
    </source>
</evidence>
<feature type="compositionally biased region" description="Low complexity" evidence="1">
    <location>
        <begin position="129"/>
        <end position="138"/>
    </location>
</feature>
<organism evidence="2 3">
    <name type="scientific">Catenulispora yoronensis</name>
    <dbReference type="NCBI Taxonomy" id="450799"/>
    <lineage>
        <taxon>Bacteria</taxon>
        <taxon>Bacillati</taxon>
        <taxon>Actinomycetota</taxon>
        <taxon>Actinomycetes</taxon>
        <taxon>Catenulisporales</taxon>
        <taxon>Catenulisporaceae</taxon>
        <taxon>Catenulispora</taxon>
    </lineage>
</organism>
<proteinExistence type="predicted"/>
<dbReference type="Proteomes" id="UP001500751">
    <property type="component" value="Unassembled WGS sequence"/>
</dbReference>
<feature type="compositionally biased region" description="Basic residues" evidence="1">
    <location>
        <begin position="139"/>
        <end position="148"/>
    </location>
</feature>
<keyword evidence="3" id="KW-1185">Reference proteome</keyword>
<evidence type="ECO:0000313" key="2">
    <source>
        <dbReference type="EMBL" id="GAA2010457.1"/>
    </source>
</evidence>
<evidence type="ECO:0000256" key="1">
    <source>
        <dbReference type="SAM" id="MobiDB-lite"/>
    </source>
</evidence>
<reference evidence="3" key="1">
    <citation type="journal article" date="2019" name="Int. J. Syst. Evol. Microbiol.">
        <title>The Global Catalogue of Microorganisms (GCM) 10K type strain sequencing project: providing services to taxonomists for standard genome sequencing and annotation.</title>
        <authorList>
            <consortium name="The Broad Institute Genomics Platform"/>
            <consortium name="The Broad Institute Genome Sequencing Center for Infectious Disease"/>
            <person name="Wu L."/>
            <person name="Ma J."/>
        </authorList>
    </citation>
    <scope>NUCLEOTIDE SEQUENCE [LARGE SCALE GENOMIC DNA]</scope>
    <source>
        <strain evidence="3">JCM 16014</strain>
    </source>
</reference>
<gene>
    <name evidence="2" type="ORF">GCM10009839_00440</name>
</gene>
<dbReference type="EMBL" id="BAAAQN010000001">
    <property type="protein sequence ID" value="GAA2010457.1"/>
    <property type="molecule type" value="Genomic_DNA"/>
</dbReference>
<accession>A0ABP5EZK7</accession>
<feature type="region of interest" description="Disordered" evidence="1">
    <location>
        <begin position="123"/>
        <end position="148"/>
    </location>
</feature>
<dbReference type="RefSeq" id="WP_344663379.1">
    <property type="nucleotide sequence ID" value="NZ_BAAAQN010000001.1"/>
</dbReference>